<gene>
    <name evidence="1" type="ORF">EYF80_005195</name>
</gene>
<name>A0A4Z2J2B6_9TELE</name>
<accession>A0A4Z2J2B6</accession>
<keyword evidence="2" id="KW-1185">Reference proteome</keyword>
<organism evidence="1 2">
    <name type="scientific">Liparis tanakae</name>
    <name type="common">Tanaka's snailfish</name>
    <dbReference type="NCBI Taxonomy" id="230148"/>
    <lineage>
        <taxon>Eukaryota</taxon>
        <taxon>Metazoa</taxon>
        <taxon>Chordata</taxon>
        <taxon>Craniata</taxon>
        <taxon>Vertebrata</taxon>
        <taxon>Euteleostomi</taxon>
        <taxon>Actinopterygii</taxon>
        <taxon>Neopterygii</taxon>
        <taxon>Teleostei</taxon>
        <taxon>Neoteleostei</taxon>
        <taxon>Acanthomorphata</taxon>
        <taxon>Eupercaria</taxon>
        <taxon>Perciformes</taxon>
        <taxon>Cottioidei</taxon>
        <taxon>Cottales</taxon>
        <taxon>Liparidae</taxon>
        <taxon>Liparis</taxon>
    </lineage>
</organism>
<comment type="caution">
    <text evidence="1">The sequence shown here is derived from an EMBL/GenBank/DDBJ whole genome shotgun (WGS) entry which is preliminary data.</text>
</comment>
<reference evidence="1 2" key="1">
    <citation type="submission" date="2019-03" db="EMBL/GenBank/DDBJ databases">
        <title>First draft genome of Liparis tanakae, snailfish: a comprehensive survey of snailfish specific genes.</title>
        <authorList>
            <person name="Kim W."/>
            <person name="Song I."/>
            <person name="Jeong J.-H."/>
            <person name="Kim D."/>
            <person name="Kim S."/>
            <person name="Ryu S."/>
            <person name="Song J.Y."/>
            <person name="Lee S.K."/>
        </authorList>
    </citation>
    <scope>NUCLEOTIDE SEQUENCE [LARGE SCALE GENOMIC DNA]</scope>
    <source>
        <tissue evidence="1">Muscle</tissue>
    </source>
</reference>
<protein>
    <submittedName>
        <fullName evidence="1">Uncharacterized protein</fullName>
    </submittedName>
</protein>
<evidence type="ECO:0000313" key="2">
    <source>
        <dbReference type="Proteomes" id="UP000314294"/>
    </source>
</evidence>
<dbReference type="Proteomes" id="UP000314294">
    <property type="component" value="Unassembled WGS sequence"/>
</dbReference>
<proteinExistence type="predicted"/>
<dbReference type="AlphaFoldDB" id="A0A4Z2J2B6"/>
<sequence>MVSQMGDTIFFTSGESTGQKMAMASGCCPAVGGGGLDGPRLCDAPLHIGTMVSPLPNPERCNKDSPTKCRRCADETRRAGI</sequence>
<dbReference type="EMBL" id="SRLO01000026">
    <property type="protein sequence ID" value="TNN84495.1"/>
    <property type="molecule type" value="Genomic_DNA"/>
</dbReference>
<evidence type="ECO:0000313" key="1">
    <source>
        <dbReference type="EMBL" id="TNN84495.1"/>
    </source>
</evidence>